<organism evidence="6 7">
    <name type="scientific">Aspergillus viridinutans</name>
    <dbReference type="NCBI Taxonomy" id="75553"/>
    <lineage>
        <taxon>Eukaryota</taxon>
        <taxon>Fungi</taxon>
        <taxon>Dikarya</taxon>
        <taxon>Ascomycota</taxon>
        <taxon>Pezizomycotina</taxon>
        <taxon>Eurotiomycetes</taxon>
        <taxon>Eurotiomycetidae</taxon>
        <taxon>Eurotiales</taxon>
        <taxon>Aspergillaceae</taxon>
        <taxon>Aspergillus</taxon>
        <taxon>Aspergillus subgen. Fumigati</taxon>
    </lineage>
</organism>
<feature type="repeat" description="ANK" evidence="4">
    <location>
        <begin position="154"/>
        <end position="182"/>
    </location>
</feature>
<feature type="repeat" description="ANK" evidence="4">
    <location>
        <begin position="312"/>
        <end position="344"/>
    </location>
</feature>
<dbReference type="PROSITE" id="PS50088">
    <property type="entry name" value="ANK_REPEAT"/>
    <property type="match status" value="7"/>
</dbReference>
<dbReference type="GO" id="GO:0019706">
    <property type="term" value="F:protein-cysteine S-palmitoyltransferase activity"/>
    <property type="evidence" value="ECO:0007669"/>
    <property type="project" value="UniProtKB-EC"/>
</dbReference>
<proteinExistence type="predicted"/>
<protein>
    <recommendedName>
        <fullName evidence="1">protein S-acyltransferase</fullName>
        <ecNumber evidence="1">2.3.1.225</ecNumber>
    </recommendedName>
</protein>
<dbReference type="PROSITE" id="PS50297">
    <property type="entry name" value="ANK_REP_REGION"/>
    <property type="match status" value="7"/>
</dbReference>
<keyword evidence="3 4" id="KW-0040">ANK repeat</keyword>
<feature type="repeat" description="ANK" evidence="4">
    <location>
        <begin position="118"/>
        <end position="150"/>
    </location>
</feature>
<dbReference type="Gene3D" id="1.25.40.20">
    <property type="entry name" value="Ankyrin repeat-containing domain"/>
    <property type="match status" value="4"/>
</dbReference>
<feature type="repeat" description="ANK" evidence="4">
    <location>
        <begin position="284"/>
        <end position="311"/>
    </location>
</feature>
<gene>
    <name evidence="6" type="ORF">Aspvir_002214</name>
</gene>
<dbReference type="Proteomes" id="UP000710440">
    <property type="component" value="Unassembled WGS sequence"/>
</dbReference>
<evidence type="ECO:0000313" key="6">
    <source>
        <dbReference type="EMBL" id="GIK06564.1"/>
    </source>
</evidence>
<dbReference type="Pfam" id="PF12796">
    <property type="entry name" value="Ank_2"/>
    <property type="match status" value="3"/>
</dbReference>
<dbReference type="GeneID" id="66930196"/>
<name>A0A9P3CA75_ASPVI</name>
<keyword evidence="2" id="KW-0677">Repeat</keyword>
<comment type="caution">
    <text evidence="6">The sequence shown here is derived from an EMBL/GenBank/DDBJ whole genome shotgun (WGS) entry which is preliminary data.</text>
</comment>
<evidence type="ECO:0000259" key="5">
    <source>
        <dbReference type="Pfam" id="PF12937"/>
    </source>
</evidence>
<dbReference type="SUPFAM" id="SSF48403">
    <property type="entry name" value="Ankyrin repeat"/>
    <property type="match status" value="1"/>
</dbReference>
<dbReference type="RefSeq" id="XP_043129750.1">
    <property type="nucleotide sequence ID" value="XM_043273815.1"/>
</dbReference>
<evidence type="ECO:0000313" key="7">
    <source>
        <dbReference type="Proteomes" id="UP000710440"/>
    </source>
</evidence>
<evidence type="ECO:0000256" key="4">
    <source>
        <dbReference type="PROSITE-ProRule" id="PRU00023"/>
    </source>
</evidence>
<dbReference type="PANTHER" id="PTHR24161">
    <property type="entry name" value="ANK_REP_REGION DOMAIN-CONTAINING PROTEIN-RELATED"/>
    <property type="match status" value="1"/>
</dbReference>
<dbReference type="EMBL" id="BOPL01000011">
    <property type="protein sequence ID" value="GIK06564.1"/>
    <property type="molecule type" value="Genomic_DNA"/>
</dbReference>
<dbReference type="EC" id="2.3.1.225" evidence="1"/>
<dbReference type="OrthoDB" id="4772757at2759"/>
<dbReference type="InterPro" id="IPR001810">
    <property type="entry name" value="F-box_dom"/>
</dbReference>
<dbReference type="CDD" id="cd09917">
    <property type="entry name" value="F-box_SF"/>
    <property type="match status" value="1"/>
</dbReference>
<sequence>MNLLDLPTEVLAMIAGALQNAKDINSLARTSRALYSCINYVLYKSDVQNESGKALIWAARRNKPATARMSLQAGVKTLKQWHRTPLVFALKRGHEAMMRLLLDEGVDPDEILFEGSRMETTALYMAASSGYDAIVKLLIDKGASVNLKKAPGHPLVIAASNNRKTVVRLLLENGADPNATRRYDNTTALNIAVMRGNSEIVSMLLHKGAHTEMGDDHGTTPLHAAIKKNHCKITQLLLEGGADVGARDSSGCTPLDSAMTYGSQRSLSLFLKHVELNAQNCWRLHTAITMNKTAAVRLLLAHGADINRKDSEGQTPLLYAMLQGYDHLVELLLLYDVDPDAERHDGLSPLKLANEINREDWAQKLREKRDERKSSRS</sequence>
<feature type="repeat" description="ANK" evidence="4">
    <location>
        <begin position="81"/>
        <end position="109"/>
    </location>
</feature>
<dbReference type="Pfam" id="PF12937">
    <property type="entry name" value="F-box-like"/>
    <property type="match status" value="1"/>
</dbReference>
<dbReference type="SMART" id="SM00248">
    <property type="entry name" value="ANK"/>
    <property type="match status" value="8"/>
</dbReference>
<feature type="repeat" description="ANK" evidence="4">
    <location>
        <begin position="184"/>
        <end position="216"/>
    </location>
</feature>
<dbReference type="PRINTS" id="PR01415">
    <property type="entry name" value="ANKYRIN"/>
</dbReference>
<accession>A0A9P3CA75</accession>
<evidence type="ECO:0000256" key="3">
    <source>
        <dbReference type="ARBA" id="ARBA00023043"/>
    </source>
</evidence>
<reference evidence="6 7" key="1">
    <citation type="submission" date="2021-02" db="EMBL/GenBank/DDBJ databases">
        <title>Pan-genome distribution and transcriptional activeness of fungal secondary metabolism genes in Aspergillus section Fumigati.</title>
        <authorList>
            <person name="Takahashi H."/>
            <person name="Umemura M."/>
            <person name="Ninomiya A."/>
            <person name="Kusuya Y."/>
            <person name="Urayama S."/>
            <person name="Shimizu M."/>
            <person name="Watanabe A."/>
            <person name="Kamei K."/>
            <person name="Yaguchi T."/>
            <person name="Hagiwara D."/>
        </authorList>
    </citation>
    <scope>NUCLEOTIDE SEQUENCE [LARGE SCALE GENOMIC DNA]</scope>
    <source>
        <strain evidence="6 7">IFM 47045</strain>
    </source>
</reference>
<evidence type="ECO:0000256" key="1">
    <source>
        <dbReference type="ARBA" id="ARBA00012210"/>
    </source>
</evidence>
<keyword evidence="7" id="KW-1185">Reference proteome</keyword>
<feature type="domain" description="F-box" evidence="5">
    <location>
        <begin position="4"/>
        <end position="44"/>
    </location>
</feature>
<dbReference type="PANTHER" id="PTHR24161:SF85">
    <property type="entry name" value="PALMITOYLTRANSFERASE HIP14"/>
    <property type="match status" value="1"/>
</dbReference>
<feature type="repeat" description="ANK" evidence="4">
    <location>
        <begin position="217"/>
        <end position="249"/>
    </location>
</feature>
<dbReference type="AlphaFoldDB" id="A0A9P3CA75"/>
<dbReference type="InterPro" id="IPR036770">
    <property type="entry name" value="Ankyrin_rpt-contain_sf"/>
</dbReference>
<evidence type="ECO:0000256" key="2">
    <source>
        <dbReference type="ARBA" id="ARBA00022737"/>
    </source>
</evidence>
<dbReference type="InterPro" id="IPR002110">
    <property type="entry name" value="Ankyrin_rpt"/>
</dbReference>